<evidence type="ECO:0000256" key="5">
    <source>
        <dbReference type="ARBA" id="ARBA00022741"/>
    </source>
</evidence>
<dbReference type="Pfam" id="PF02875">
    <property type="entry name" value="Mur_ligase_C"/>
    <property type="match status" value="1"/>
</dbReference>
<dbReference type="InterPro" id="IPR001645">
    <property type="entry name" value="Folylpolyglutamate_synth"/>
</dbReference>
<evidence type="ECO:0000256" key="10">
    <source>
        <dbReference type="PIRNR" id="PIRNR001563"/>
    </source>
</evidence>
<feature type="domain" description="Mur ligase C-terminal" evidence="11">
    <location>
        <begin position="302"/>
        <end position="420"/>
    </location>
</feature>
<dbReference type="SUPFAM" id="SSF53623">
    <property type="entry name" value="MurD-like peptide ligases, catalytic domain"/>
    <property type="match status" value="1"/>
</dbReference>
<evidence type="ECO:0000313" key="13">
    <source>
        <dbReference type="EMBL" id="MFC5629112.1"/>
    </source>
</evidence>
<dbReference type="EMBL" id="JBHSPF010000048">
    <property type="protein sequence ID" value="MFC5629112.1"/>
    <property type="molecule type" value="Genomic_DNA"/>
</dbReference>
<evidence type="ECO:0000256" key="2">
    <source>
        <dbReference type="ARBA" id="ARBA00013025"/>
    </source>
</evidence>
<keyword evidence="4" id="KW-0479">Metal-binding</keyword>
<comment type="similarity">
    <text evidence="1 10">Belongs to the folylpolyglutamate synthase family.</text>
</comment>
<evidence type="ECO:0000256" key="6">
    <source>
        <dbReference type="ARBA" id="ARBA00022840"/>
    </source>
</evidence>
<evidence type="ECO:0000313" key="14">
    <source>
        <dbReference type="Proteomes" id="UP001596143"/>
    </source>
</evidence>
<reference evidence="14" key="1">
    <citation type="journal article" date="2019" name="Int. J. Syst. Evol. Microbiol.">
        <title>The Global Catalogue of Microorganisms (GCM) 10K type strain sequencing project: providing services to taxonomists for standard genome sequencing and annotation.</title>
        <authorList>
            <consortium name="The Broad Institute Genomics Platform"/>
            <consortium name="The Broad Institute Genome Sequencing Center for Infectious Disease"/>
            <person name="Wu L."/>
            <person name="Ma J."/>
        </authorList>
    </citation>
    <scope>NUCLEOTIDE SEQUENCE [LARGE SCALE GENOMIC DNA]</scope>
    <source>
        <strain evidence="14">CGMCC 1.15790</strain>
    </source>
</reference>
<name>A0ABW0U6I6_9BACI</name>
<dbReference type="InterPro" id="IPR036615">
    <property type="entry name" value="Mur_ligase_C_dom_sf"/>
</dbReference>
<evidence type="ECO:0000256" key="8">
    <source>
        <dbReference type="ARBA" id="ARBA00030592"/>
    </source>
</evidence>
<dbReference type="Proteomes" id="UP001596143">
    <property type="component" value="Unassembled WGS sequence"/>
</dbReference>
<dbReference type="SUPFAM" id="SSF53244">
    <property type="entry name" value="MurD-like peptide ligases, peptide-binding domain"/>
    <property type="match status" value="1"/>
</dbReference>
<comment type="caution">
    <text evidence="13">The sequence shown here is derived from an EMBL/GenBank/DDBJ whole genome shotgun (WGS) entry which is preliminary data.</text>
</comment>
<dbReference type="Gene3D" id="3.40.1190.10">
    <property type="entry name" value="Mur-like, catalytic domain"/>
    <property type="match status" value="1"/>
</dbReference>
<proteinExistence type="inferred from homology"/>
<evidence type="ECO:0000256" key="4">
    <source>
        <dbReference type="ARBA" id="ARBA00022723"/>
    </source>
</evidence>
<sequence>MKTYEEAKQWIENQEKFGIRPGLKRVEWLLERLDHPERRLKSIHVGGTNGKGSVVQFLQEPMKEAGIVAGTFTSPYVTDFRERIAVNGEPISEEDFTECATIVRKEAEEMAKTSLGNATSFELLTVIAAYYFAKKVFPDIVIWEVGLGGRFDSTNVMYPMISVITNVGHDHQSILGQTLTEIAKEKAGIIKSGVPVVTAEENEEVLALFREIAKEKKATLYEWNDTFEVYDDSVSSSGATFSFRSILKRQDMEAIQLTMLGRHQVKNAATALMVLRYLTTYYAFPVEDDDIRAGFERALWPGRLEYRTGEVDVLLDGAHNREGIESLKAAIQETFPNRPLHFIIGMTKEKDPAALLAPLKELTVASCTAVPFDFERAKEAEAIAEKSPIADTKTATSWKKAWETLKQQAKEEDLVVFAGSLYFISEVRRSLSYF</sequence>
<dbReference type="Gene3D" id="3.90.190.20">
    <property type="entry name" value="Mur ligase, C-terminal domain"/>
    <property type="match status" value="1"/>
</dbReference>
<keyword evidence="6 10" id="KW-0067">ATP-binding</keyword>
<keyword evidence="3 10" id="KW-0436">Ligase</keyword>
<dbReference type="PANTHER" id="PTHR11136:SF0">
    <property type="entry name" value="DIHYDROFOLATE SYNTHETASE-RELATED"/>
    <property type="match status" value="1"/>
</dbReference>
<evidence type="ECO:0000256" key="9">
    <source>
        <dbReference type="ARBA" id="ARBA00047493"/>
    </source>
</evidence>
<dbReference type="InterPro" id="IPR036565">
    <property type="entry name" value="Mur-like_cat_sf"/>
</dbReference>
<accession>A0ABW0U6I6</accession>
<evidence type="ECO:0000256" key="1">
    <source>
        <dbReference type="ARBA" id="ARBA00008276"/>
    </source>
</evidence>
<dbReference type="InterPro" id="IPR013221">
    <property type="entry name" value="Mur_ligase_cen"/>
</dbReference>
<organism evidence="13 14">
    <name type="scientific">Aliibacillus thermotolerans</name>
    <dbReference type="NCBI Taxonomy" id="1834418"/>
    <lineage>
        <taxon>Bacteria</taxon>
        <taxon>Bacillati</taxon>
        <taxon>Bacillota</taxon>
        <taxon>Bacilli</taxon>
        <taxon>Bacillales</taxon>
        <taxon>Bacillaceae</taxon>
        <taxon>Aliibacillus</taxon>
    </lineage>
</organism>
<keyword evidence="14" id="KW-1185">Reference proteome</keyword>
<keyword evidence="7" id="KW-0460">Magnesium</keyword>
<dbReference type="PIRSF" id="PIRSF001563">
    <property type="entry name" value="Folylpolyglu_synth"/>
    <property type="match status" value="1"/>
</dbReference>
<gene>
    <name evidence="13" type="ORF">ACFPTR_09530</name>
</gene>
<dbReference type="GO" id="GO:0016874">
    <property type="term" value="F:ligase activity"/>
    <property type="evidence" value="ECO:0007669"/>
    <property type="project" value="UniProtKB-KW"/>
</dbReference>
<dbReference type="EC" id="6.3.2.17" evidence="2"/>
<dbReference type="PANTHER" id="PTHR11136">
    <property type="entry name" value="FOLYLPOLYGLUTAMATE SYNTHASE-RELATED"/>
    <property type="match status" value="1"/>
</dbReference>
<evidence type="ECO:0000259" key="12">
    <source>
        <dbReference type="Pfam" id="PF08245"/>
    </source>
</evidence>
<evidence type="ECO:0000259" key="11">
    <source>
        <dbReference type="Pfam" id="PF02875"/>
    </source>
</evidence>
<dbReference type="InterPro" id="IPR004101">
    <property type="entry name" value="Mur_ligase_C"/>
</dbReference>
<comment type="catalytic activity">
    <reaction evidence="9">
        <text>(6S)-5,6,7,8-tetrahydrofolyl-(gamma-L-Glu)(n) + L-glutamate + ATP = (6S)-5,6,7,8-tetrahydrofolyl-(gamma-L-Glu)(n+1) + ADP + phosphate + H(+)</text>
        <dbReference type="Rhea" id="RHEA:10580"/>
        <dbReference type="Rhea" id="RHEA-COMP:14738"/>
        <dbReference type="Rhea" id="RHEA-COMP:14740"/>
        <dbReference type="ChEBI" id="CHEBI:15378"/>
        <dbReference type="ChEBI" id="CHEBI:29985"/>
        <dbReference type="ChEBI" id="CHEBI:30616"/>
        <dbReference type="ChEBI" id="CHEBI:43474"/>
        <dbReference type="ChEBI" id="CHEBI:141005"/>
        <dbReference type="ChEBI" id="CHEBI:456216"/>
        <dbReference type="EC" id="6.3.2.17"/>
    </reaction>
</comment>
<protein>
    <recommendedName>
        <fullName evidence="2">tetrahydrofolate synthase</fullName>
        <ecNumber evidence="2">6.3.2.17</ecNumber>
    </recommendedName>
    <alternativeName>
        <fullName evidence="8">Tetrahydrofolylpolyglutamate synthase</fullName>
    </alternativeName>
</protein>
<evidence type="ECO:0000256" key="7">
    <source>
        <dbReference type="ARBA" id="ARBA00022842"/>
    </source>
</evidence>
<dbReference type="NCBIfam" id="TIGR01499">
    <property type="entry name" value="folC"/>
    <property type="match status" value="1"/>
</dbReference>
<feature type="domain" description="Mur ligase central" evidence="12">
    <location>
        <begin position="45"/>
        <end position="274"/>
    </location>
</feature>
<keyword evidence="5 10" id="KW-0547">Nucleotide-binding</keyword>
<evidence type="ECO:0000256" key="3">
    <source>
        <dbReference type="ARBA" id="ARBA00022598"/>
    </source>
</evidence>
<dbReference type="RefSeq" id="WP_270897385.1">
    <property type="nucleotide sequence ID" value="NZ_JBHSPF010000048.1"/>
</dbReference>
<dbReference type="Pfam" id="PF08245">
    <property type="entry name" value="Mur_ligase_M"/>
    <property type="match status" value="1"/>
</dbReference>